<evidence type="ECO:0000256" key="1">
    <source>
        <dbReference type="SAM" id="MobiDB-lite"/>
    </source>
</evidence>
<proteinExistence type="predicted"/>
<reference evidence="2" key="1">
    <citation type="submission" date="2021-02" db="EMBL/GenBank/DDBJ databases">
        <authorList>
            <person name="Nieuwenhuis M."/>
            <person name="Van De Peppel L.J.J."/>
        </authorList>
    </citation>
    <scope>NUCLEOTIDE SEQUENCE</scope>
    <source>
        <strain evidence="2">D49</strain>
    </source>
</reference>
<feature type="region of interest" description="Disordered" evidence="1">
    <location>
        <begin position="18"/>
        <end position="55"/>
    </location>
</feature>
<feature type="compositionally biased region" description="Acidic residues" evidence="1">
    <location>
        <begin position="33"/>
        <end position="47"/>
    </location>
</feature>
<keyword evidence="3" id="KW-1185">Reference proteome</keyword>
<evidence type="ECO:0000313" key="3">
    <source>
        <dbReference type="Proteomes" id="UP000717328"/>
    </source>
</evidence>
<reference evidence="2" key="2">
    <citation type="submission" date="2021-10" db="EMBL/GenBank/DDBJ databases">
        <title>Phylogenomics reveals ancestral predisposition of the termite-cultivated fungus Termitomyces towards a domesticated lifestyle.</title>
        <authorList>
            <person name="Auxier B."/>
            <person name="Grum-Grzhimaylo A."/>
            <person name="Cardenas M.E."/>
            <person name="Lodge J.D."/>
            <person name="Laessoe T."/>
            <person name="Pedersen O."/>
            <person name="Smith M.E."/>
            <person name="Kuyper T.W."/>
            <person name="Franco-Molano E.A."/>
            <person name="Baroni T.J."/>
            <person name="Aanen D.K."/>
        </authorList>
    </citation>
    <scope>NUCLEOTIDE SEQUENCE</scope>
    <source>
        <strain evidence="2">D49</strain>
    </source>
</reference>
<gene>
    <name evidence="2" type="ORF">H0H81_011197</name>
</gene>
<organism evidence="2 3">
    <name type="scientific">Sphagnurus paluster</name>
    <dbReference type="NCBI Taxonomy" id="117069"/>
    <lineage>
        <taxon>Eukaryota</taxon>
        <taxon>Fungi</taxon>
        <taxon>Dikarya</taxon>
        <taxon>Basidiomycota</taxon>
        <taxon>Agaricomycotina</taxon>
        <taxon>Agaricomycetes</taxon>
        <taxon>Agaricomycetidae</taxon>
        <taxon>Agaricales</taxon>
        <taxon>Tricholomatineae</taxon>
        <taxon>Lyophyllaceae</taxon>
        <taxon>Sphagnurus</taxon>
    </lineage>
</organism>
<sequence length="55" mass="5817">MGAGGRLGQAWLFTRQGAALRNPASDDGHSEHDAEDDDDEDEDEEDGSSGQEGVL</sequence>
<protein>
    <submittedName>
        <fullName evidence="2">Uncharacterized protein</fullName>
    </submittedName>
</protein>
<dbReference type="EMBL" id="JABCKI010005751">
    <property type="protein sequence ID" value="KAG5638645.1"/>
    <property type="molecule type" value="Genomic_DNA"/>
</dbReference>
<dbReference type="Proteomes" id="UP000717328">
    <property type="component" value="Unassembled WGS sequence"/>
</dbReference>
<evidence type="ECO:0000313" key="2">
    <source>
        <dbReference type="EMBL" id="KAG5638645.1"/>
    </source>
</evidence>
<comment type="caution">
    <text evidence="2">The sequence shown here is derived from an EMBL/GenBank/DDBJ whole genome shotgun (WGS) entry which is preliminary data.</text>
</comment>
<accession>A0A9P7FWQ8</accession>
<name>A0A9P7FWQ8_9AGAR</name>
<dbReference type="AlphaFoldDB" id="A0A9P7FWQ8"/>